<reference evidence="2 3" key="1">
    <citation type="submission" date="2020-08" db="EMBL/GenBank/DDBJ databases">
        <title>Genomic Encyclopedia of Type Strains, Phase IV (KMG-IV): sequencing the most valuable type-strain genomes for metagenomic binning, comparative biology and taxonomic classification.</title>
        <authorList>
            <person name="Goeker M."/>
        </authorList>
    </citation>
    <scope>NUCLEOTIDE SEQUENCE [LARGE SCALE GENOMIC DNA]</scope>
    <source>
        <strain evidence="2 3">DSM 102850</strain>
    </source>
</reference>
<evidence type="ECO:0000313" key="3">
    <source>
        <dbReference type="Proteomes" id="UP000563524"/>
    </source>
</evidence>
<dbReference type="Proteomes" id="UP000563524">
    <property type="component" value="Unassembled WGS sequence"/>
</dbReference>
<proteinExistence type="predicted"/>
<gene>
    <name evidence="2" type="ORF">GGQ59_000351</name>
</gene>
<name>A0A840I0P6_9PROT</name>
<keyword evidence="1" id="KW-0812">Transmembrane</keyword>
<feature type="transmembrane region" description="Helical" evidence="1">
    <location>
        <begin position="13"/>
        <end position="32"/>
    </location>
</feature>
<evidence type="ECO:0000313" key="2">
    <source>
        <dbReference type="EMBL" id="MBB4657851.1"/>
    </source>
</evidence>
<keyword evidence="1" id="KW-0472">Membrane</keyword>
<keyword evidence="3" id="KW-1185">Reference proteome</keyword>
<dbReference type="EMBL" id="JACHOB010000001">
    <property type="protein sequence ID" value="MBB4657851.1"/>
    <property type="molecule type" value="Genomic_DNA"/>
</dbReference>
<evidence type="ECO:0000256" key="1">
    <source>
        <dbReference type="SAM" id="Phobius"/>
    </source>
</evidence>
<keyword evidence="1" id="KW-1133">Transmembrane helix</keyword>
<organism evidence="2 3">
    <name type="scientific">Parvularcula dongshanensis</name>
    <dbReference type="NCBI Taxonomy" id="1173995"/>
    <lineage>
        <taxon>Bacteria</taxon>
        <taxon>Pseudomonadati</taxon>
        <taxon>Pseudomonadota</taxon>
        <taxon>Alphaproteobacteria</taxon>
        <taxon>Parvularculales</taxon>
        <taxon>Parvularculaceae</taxon>
        <taxon>Parvularcula</taxon>
    </lineage>
</organism>
<dbReference type="AlphaFoldDB" id="A0A840I0P6"/>
<comment type="caution">
    <text evidence="2">The sequence shown here is derived from an EMBL/GenBank/DDBJ whole genome shotgun (WGS) entry which is preliminary data.</text>
</comment>
<protein>
    <submittedName>
        <fullName evidence="2">Uncharacterized protein</fullName>
    </submittedName>
</protein>
<accession>A0A840I0P6</accession>
<sequence>MERRIRRERTGELIGRALALLLLGAVLLWVGHRLG</sequence>